<dbReference type="SUPFAM" id="SSF52799">
    <property type="entry name" value="(Phosphotyrosine protein) phosphatases II"/>
    <property type="match status" value="2"/>
</dbReference>
<keyword evidence="3" id="KW-0378">Hydrolase</keyword>
<dbReference type="CDD" id="cd14498">
    <property type="entry name" value="DSP"/>
    <property type="match status" value="2"/>
</dbReference>
<dbReference type="EMBL" id="FUEG01000003">
    <property type="protein sequence ID" value="SJL02678.1"/>
    <property type="molecule type" value="Genomic_DNA"/>
</dbReference>
<gene>
    <name evidence="7" type="ORF">ARMOST_06012</name>
</gene>
<evidence type="ECO:0000256" key="4">
    <source>
        <dbReference type="ARBA" id="ARBA00022912"/>
    </source>
</evidence>
<dbReference type="InterPro" id="IPR029021">
    <property type="entry name" value="Prot-tyrosine_phosphatase-like"/>
</dbReference>
<evidence type="ECO:0000256" key="3">
    <source>
        <dbReference type="ARBA" id="ARBA00022801"/>
    </source>
</evidence>
<dbReference type="PROSITE" id="PS50056">
    <property type="entry name" value="TYR_PHOSPHATASE_2"/>
    <property type="match status" value="1"/>
</dbReference>
<evidence type="ECO:0000313" key="7">
    <source>
        <dbReference type="EMBL" id="SJL02678.1"/>
    </source>
</evidence>
<dbReference type="OMA" id="IMESRAC"/>
<dbReference type="EC" id="3.1.3.48" evidence="2"/>
<dbReference type="PANTHER" id="PTHR45848:SF4">
    <property type="entry name" value="DUAL SPECIFICITY PROTEIN PHOSPHATASE 12"/>
    <property type="match status" value="1"/>
</dbReference>
<dbReference type="STRING" id="47428.A0A284R1V2"/>
<reference evidence="8" key="1">
    <citation type="journal article" date="2017" name="Nat. Ecol. Evol.">
        <title>Genome expansion and lineage-specific genetic innovations in the forest pathogenic fungi Armillaria.</title>
        <authorList>
            <person name="Sipos G."/>
            <person name="Prasanna A.N."/>
            <person name="Walter M.C."/>
            <person name="O'Connor E."/>
            <person name="Balint B."/>
            <person name="Krizsan K."/>
            <person name="Kiss B."/>
            <person name="Hess J."/>
            <person name="Varga T."/>
            <person name="Slot J."/>
            <person name="Riley R."/>
            <person name="Boka B."/>
            <person name="Rigling D."/>
            <person name="Barry K."/>
            <person name="Lee J."/>
            <person name="Mihaltcheva S."/>
            <person name="LaButti K."/>
            <person name="Lipzen A."/>
            <person name="Waldron R."/>
            <person name="Moloney N.M."/>
            <person name="Sperisen C."/>
            <person name="Kredics L."/>
            <person name="Vagvoelgyi C."/>
            <person name="Patrignani A."/>
            <person name="Fitzpatrick D."/>
            <person name="Nagy I."/>
            <person name="Doyle S."/>
            <person name="Anderson J.B."/>
            <person name="Grigoriev I.V."/>
            <person name="Gueldener U."/>
            <person name="Muensterkoetter M."/>
            <person name="Nagy L.G."/>
        </authorList>
    </citation>
    <scope>NUCLEOTIDE SEQUENCE [LARGE SCALE GENOMIC DNA]</scope>
    <source>
        <strain evidence="8">C18/9</strain>
    </source>
</reference>
<dbReference type="Proteomes" id="UP000219338">
    <property type="component" value="Unassembled WGS sequence"/>
</dbReference>
<dbReference type="Gene3D" id="3.90.190.10">
    <property type="entry name" value="Protein tyrosine phosphatase superfamily"/>
    <property type="match status" value="2"/>
</dbReference>
<accession>A0A284R1V2</accession>
<evidence type="ECO:0000259" key="6">
    <source>
        <dbReference type="PROSITE" id="PS50056"/>
    </source>
</evidence>
<organism evidence="7 8">
    <name type="scientific">Armillaria ostoyae</name>
    <name type="common">Armillaria root rot fungus</name>
    <dbReference type="NCBI Taxonomy" id="47428"/>
    <lineage>
        <taxon>Eukaryota</taxon>
        <taxon>Fungi</taxon>
        <taxon>Dikarya</taxon>
        <taxon>Basidiomycota</taxon>
        <taxon>Agaricomycotina</taxon>
        <taxon>Agaricomycetes</taxon>
        <taxon>Agaricomycetidae</taxon>
        <taxon>Agaricales</taxon>
        <taxon>Marasmiineae</taxon>
        <taxon>Physalacriaceae</taxon>
        <taxon>Armillaria</taxon>
    </lineage>
</organism>
<comment type="similarity">
    <text evidence="1">Belongs to the protein-tyrosine phosphatase family. Non-receptor class dual specificity subfamily.</text>
</comment>
<dbReference type="PROSITE" id="PS50054">
    <property type="entry name" value="TYR_PHOSPHATASE_DUAL"/>
    <property type="match status" value="1"/>
</dbReference>
<dbReference type="GO" id="GO:0008138">
    <property type="term" value="F:protein tyrosine/serine/threonine phosphatase activity"/>
    <property type="evidence" value="ECO:0007669"/>
    <property type="project" value="TreeGrafter"/>
</dbReference>
<dbReference type="SMART" id="SM00195">
    <property type="entry name" value="DSPc"/>
    <property type="match status" value="1"/>
</dbReference>
<evidence type="ECO:0000256" key="1">
    <source>
        <dbReference type="ARBA" id="ARBA00008601"/>
    </source>
</evidence>
<dbReference type="Pfam" id="PF00782">
    <property type="entry name" value="DSPc"/>
    <property type="match status" value="1"/>
</dbReference>
<keyword evidence="8" id="KW-1185">Reference proteome</keyword>
<protein>
    <recommendedName>
        <fullName evidence="2">protein-tyrosine-phosphatase</fullName>
        <ecNumber evidence="2">3.1.3.48</ecNumber>
    </recommendedName>
</protein>
<evidence type="ECO:0000256" key="2">
    <source>
        <dbReference type="ARBA" id="ARBA00013064"/>
    </source>
</evidence>
<keyword evidence="4" id="KW-0904">Protein phosphatase</keyword>
<evidence type="ECO:0000259" key="5">
    <source>
        <dbReference type="PROSITE" id="PS50054"/>
    </source>
</evidence>
<evidence type="ECO:0000313" key="8">
    <source>
        <dbReference type="Proteomes" id="UP000219338"/>
    </source>
</evidence>
<dbReference type="InterPro" id="IPR020422">
    <property type="entry name" value="TYR_PHOSPHATASE_DUAL_dom"/>
</dbReference>
<sequence>MTIKSTTHPLYPHMPASFNEIVKGQLFLGNLTSAMSAGQRTMLGITHIVSVCPEYSSTGPNHLTIAVDDSEYDDLLIHLPRACQFIESALAQGGCVLVHCVMGISRSTTVVAAYLMKTRGISTSAHLICFSAPPERPCAHPNYGFIKQLDTFADCGYAPSPSHPIYISWKRRQKQNVTAFLNRMIDTTPIIPDQVFLSSEFPTDPKQAESLIFELGITHILSLAPTTMPDLPSYVKHRHFNVHGENRADLLVTLPDCCSFIRDAVADRGVVLVHSIMESRACIVVGAYLMALRNLTPKQVSSCIEESVFDISSGRYFVAYERFVPALPLFSPSSNFTRHLELFESCGYAPSFEHPLVKEWTGGEVARSGLKTAGIMNSLSASVLSETAVDMEAFGETLTNIASSQRLKSGLVHA</sequence>
<dbReference type="InterPro" id="IPR016130">
    <property type="entry name" value="Tyr_Pase_AS"/>
</dbReference>
<dbReference type="InterPro" id="IPR000387">
    <property type="entry name" value="Tyr_Pase_dom"/>
</dbReference>
<dbReference type="PROSITE" id="PS00383">
    <property type="entry name" value="TYR_PHOSPHATASE_1"/>
    <property type="match status" value="1"/>
</dbReference>
<dbReference type="OrthoDB" id="10252009at2759"/>
<dbReference type="GO" id="GO:0004725">
    <property type="term" value="F:protein tyrosine phosphatase activity"/>
    <property type="evidence" value="ECO:0007669"/>
    <property type="project" value="UniProtKB-EC"/>
</dbReference>
<dbReference type="PANTHER" id="PTHR45848">
    <property type="entry name" value="DUAL SPECIFICITY PROTEIN PHOSPHATASE 12 FAMILY MEMBER"/>
    <property type="match status" value="1"/>
</dbReference>
<feature type="domain" description="Tyrosine specific protein phosphatases" evidence="6">
    <location>
        <begin position="77"/>
        <end position="122"/>
    </location>
</feature>
<dbReference type="AlphaFoldDB" id="A0A284R1V2"/>
<feature type="domain" description="Tyrosine-protein phosphatase" evidence="5">
    <location>
        <begin position="17"/>
        <end position="158"/>
    </location>
</feature>
<proteinExistence type="inferred from homology"/>
<name>A0A284R1V2_ARMOS</name>
<dbReference type="InterPro" id="IPR000340">
    <property type="entry name" value="Dual-sp_phosphatase_cat-dom"/>
</dbReference>